<evidence type="ECO:0000259" key="7">
    <source>
        <dbReference type="PROSITE" id="PS50045"/>
    </source>
</evidence>
<dbReference type="RefSeq" id="WP_150681521.1">
    <property type="nucleotide sequence ID" value="NZ_CABPSK010000004.1"/>
</dbReference>
<dbReference type="SUPFAM" id="SSF52540">
    <property type="entry name" value="P-loop containing nucleoside triphosphate hydrolases"/>
    <property type="match status" value="1"/>
</dbReference>
<protein>
    <submittedName>
        <fullName evidence="8">Fis family transcriptional regulator</fullName>
    </submittedName>
</protein>
<evidence type="ECO:0000256" key="2">
    <source>
        <dbReference type="ARBA" id="ARBA00022840"/>
    </source>
</evidence>
<evidence type="ECO:0000256" key="6">
    <source>
        <dbReference type="SAM" id="MobiDB-lite"/>
    </source>
</evidence>
<dbReference type="InterPro" id="IPR009057">
    <property type="entry name" value="Homeodomain-like_sf"/>
</dbReference>
<evidence type="ECO:0000256" key="3">
    <source>
        <dbReference type="ARBA" id="ARBA00023015"/>
    </source>
</evidence>
<dbReference type="SMART" id="SM00382">
    <property type="entry name" value="AAA"/>
    <property type="match status" value="1"/>
</dbReference>
<dbReference type="Pfam" id="PF02954">
    <property type="entry name" value="HTH_8"/>
    <property type="match status" value="1"/>
</dbReference>
<dbReference type="PROSITE" id="PS50045">
    <property type="entry name" value="SIGMA54_INTERACT_4"/>
    <property type="match status" value="1"/>
</dbReference>
<keyword evidence="1" id="KW-0547">Nucleotide-binding</keyword>
<accession>A0A5E4Y7P1</accession>
<dbReference type="GO" id="GO:0043565">
    <property type="term" value="F:sequence-specific DNA binding"/>
    <property type="evidence" value="ECO:0007669"/>
    <property type="project" value="InterPro"/>
</dbReference>
<keyword evidence="3" id="KW-0805">Transcription regulation</keyword>
<gene>
    <name evidence="8" type="ORF">PPN31114_04326</name>
</gene>
<evidence type="ECO:0000256" key="1">
    <source>
        <dbReference type="ARBA" id="ARBA00022741"/>
    </source>
</evidence>
<dbReference type="PROSITE" id="PS00676">
    <property type="entry name" value="SIGMA54_INTERACT_2"/>
    <property type="match status" value="1"/>
</dbReference>
<evidence type="ECO:0000313" key="9">
    <source>
        <dbReference type="Proteomes" id="UP000366945"/>
    </source>
</evidence>
<proteinExistence type="predicted"/>
<dbReference type="InterPro" id="IPR010523">
    <property type="entry name" value="XylR_N"/>
</dbReference>
<dbReference type="SUPFAM" id="SSF111126">
    <property type="entry name" value="Ligand-binding domain in the NO signalling and Golgi transport"/>
    <property type="match status" value="1"/>
</dbReference>
<feature type="domain" description="Sigma-54 factor interaction" evidence="7">
    <location>
        <begin position="274"/>
        <end position="503"/>
    </location>
</feature>
<dbReference type="Pfam" id="PF25601">
    <property type="entry name" value="AAA_lid_14"/>
    <property type="match status" value="1"/>
</dbReference>
<sequence>MPVSPPPKGIAVPDVLVDLKLPQVRDLANRLRFSVAEGRIWLGERRVVLLHAQAFAALRDALIETLGMEQTRMIITRIGYEAGQRDAEMVTKMGGPNVSWREVLNAGGTLHALQGFLLPEHAGPGLAAGDLHADDYCGEAIWKESLEDEAHIASHGVGAHAVCWNAVGYCSGYLTVCAQRQIVVREVECRSMGHVHCRIIARPASEWADAQEDLRYLLPQERPARVHVASTVGSDVGDGSGDGGGDATSGAPHQLPRVDTLGAAAMDDAPESLVTGTSTAFTLLRHKIERVAGTQATVLLLGESGVGKSLIAREIHRLSQRAAQPFVEVNCAAIPEALIESELFGVERGAYSGATTARVGRFEAAHGGTLFLDEIATLSMTAQGKLLRVLQNGQMERLGSNRTVTTDVRVISATNEPLKIAVQEGRFREDLYFRLNVFPMLIQPLRERRDDIPVLAEVLLRRFANRHSRAVPSISPRAMRALMHHDWPGNIRELENMLERGLIMVPAGETLDIVHLTSVEDALSASAFLEVGRDGGLTENHEPLSGDVSDSDSPGLSLDTIAEDVVRQGTMSLPQMEDALVRAAVKQAGGNISRAAGLLGITRSQLDYRVKRLGDVT</sequence>
<feature type="compositionally biased region" description="Gly residues" evidence="6">
    <location>
        <begin position="236"/>
        <end position="247"/>
    </location>
</feature>
<name>A0A5E4Y7P1_9BURK</name>
<dbReference type="Gene3D" id="3.30.1380.20">
    <property type="entry name" value="Trafficking protein particle complex subunit 3"/>
    <property type="match status" value="1"/>
</dbReference>
<dbReference type="PRINTS" id="PR01590">
    <property type="entry name" value="HTHFIS"/>
</dbReference>
<keyword evidence="4" id="KW-0238">DNA-binding</keyword>
<evidence type="ECO:0000256" key="4">
    <source>
        <dbReference type="ARBA" id="ARBA00023125"/>
    </source>
</evidence>
<dbReference type="GeneID" id="300406312"/>
<dbReference type="Pfam" id="PF06505">
    <property type="entry name" value="XylR_N"/>
    <property type="match status" value="1"/>
</dbReference>
<evidence type="ECO:0000256" key="5">
    <source>
        <dbReference type="ARBA" id="ARBA00023163"/>
    </source>
</evidence>
<dbReference type="PROSITE" id="PS00675">
    <property type="entry name" value="SIGMA54_INTERACT_1"/>
    <property type="match status" value="1"/>
</dbReference>
<keyword evidence="9" id="KW-1185">Reference proteome</keyword>
<dbReference type="GO" id="GO:0005524">
    <property type="term" value="F:ATP binding"/>
    <property type="evidence" value="ECO:0007669"/>
    <property type="project" value="UniProtKB-KW"/>
</dbReference>
<dbReference type="InterPro" id="IPR027417">
    <property type="entry name" value="P-loop_NTPase"/>
</dbReference>
<dbReference type="InterPro" id="IPR003593">
    <property type="entry name" value="AAA+_ATPase"/>
</dbReference>
<dbReference type="PANTHER" id="PTHR32071:SF117">
    <property type="entry name" value="PTS-DEPENDENT DIHYDROXYACETONE KINASE OPERON REGULATORY PROTEIN-RELATED"/>
    <property type="match status" value="1"/>
</dbReference>
<dbReference type="PANTHER" id="PTHR32071">
    <property type="entry name" value="TRANSCRIPTIONAL REGULATORY PROTEIN"/>
    <property type="match status" value="1"/>
</dbReference>
<dbReference type="FunFam" id="3.40.50.300:FF:000006">
    <property type="entry name" value="DNA-binding transcriptional regulator NtrC"/>
    <property type="match status" value="1"/>
</dbReference>
<keyword evidence="2" id="KW-0067">ATP-binding</keyword>
<dbReference type="SUPFAM" id="SSF46689">
    <property type="entry name" value="Homeodomain-like"/>
    <property type="match status" value="1"/>
</dbReference>
<dbReference type="AlphaFoldDB" id="A0A5E4Y7P1"/>
<dbReference type="Gene3D" id="1.10.8.60">
    <property type="match status" value="1"/>
</dbReference>
<dbReference type="Gene3D" id="3.40.50.300">
    <property type="entry name" value="P-loop containing nucleotide triphosphate hydrolases"/>
    <property type="match status" value="1"/>
</dbReference>
<dbReference type="PROSITE" id="PS00688">
    <property type="entry name" value="SIGMA54_INTERACT_3"/>
    <property type="match status" value="1"/>
</dbReference>
<dbReference type="EMBL" id="CABPSK010000004">
    <property type="protein sequence ID" value="VVE44305.1"/>
    <property type="molecule type" value="Genomic_DNA"/>
</dbReference>
<dbReference type="InterPro" id="IPR025944">
    <property type="entry name" value="Sigma_54_int_dom_CS"/>
</dbReference>
<feature type="region of interest" description="Disordered" evidence="6">
    <location>
        <begin position="231"/>
        <end position="252"/>
    </location>
</feature>
<dbReference type="Pfam" id="PF02830">
    <property type="entry name" value="V4R"/>
    <property type="match status" value="1"/>
</dbReference>
<dbReference type="InterPro" id="IPR004096">
    <property type="entry name" value="V4R"/>
</dbReference>
<keyword evidence="5" id="KW-0804">Transcription</keyword>
<dbReference type="InterPro" id="IPR002197">
    <property type="entry name" value="HTH_Fis"/>
</dbReference>
<dbReference type="InterPro" id="IPR025662">
    <property type="entry name" value="Sigma_54_int_dom_ATP-bd_1"/>
</dbReference>
<dbReference type="InterPro" id="IPR025943">
    <property type="entry name" value="Sigma_54_int_dom_ATP-bd_2"/>
</dbReference>
<dbReference type="InterPro" id="IPR058031">
    <property type="entry name" value="AAA_lid_NorR"/>
</dbReference>
<dbReference type="SMART" id="SM00989">
    <property type="entry name" value="V4R"/>
    <property type="match status" value="1"/>
</dbReference>
<dbReference type="CDD" id="cd00009">
    <property type="entry name" value="AAA"/>
    <property type="match status" value="1"/>
</dbReference>
<dbReference type="Gene3D" id="1.10.10.60">
    <property type="entry name" value="Homeodomain-like"/>
    <property type="match status" value="1"/>
</dbReference>
<dbReference type="InterPro" id="IPR002078">
    <property type="entry name" value="Sigma_54_int"/>
</dbReference>
<dbReference type="Pfam" id="PF00158">
    <property type="entry name" value="Sigma54_activat"/>
    <property type="match status" value="1"/>
</dbReference>
<dbReference type="OrthoDB" id="9761705at2"/>
<evidence type="ECO:0000313" key="8">
    <source>
        <dbReference type="EMBL" id="VVE44305.1"/>
    </source>
</evidence>
<reference evidence="8 9" key="1">
    <citation type="submission" date="2019-08" db="EMBL/GenBank/DDBJ databases">
        <authorList>
            <person name="Peeters C."/>
        </authorList>
    </citation>
    <scope>NUCLEOTIDE SEQUENCE [LARGE SCALE GENOMIC DNA]</scope>
    <source>
        <strain evidence="8 9">LMG 31114</strain>
    </source>
</reference>
<organism evidence="8 9">
    <name type="scientific">Pandoraea pneumonica</name>
    <dbReference type="NCBI Taxonomy" id="2508299"/>
    <lineage>
        <taxon>Bacteria</taxon>
        <taxon>Pseudomonadati</taxon>
        <taxon>Pseudomonadota</taxon>
        <taxon>Betaproteobacteria</taxon>
        <taxon>Burkholderiales</taxon>
        <taxon>Burkholderiaceae</taxon>
        <taxon>Pandoraea</taxon>
    </lineage>
</organism>
<dbReference type="GO" id="GO:0006355">
    <property type="term" value="P:regulation of DNA-templated transcription"/>
    <property type="evidence" value="ECO:0007669"/>
    <property type="project" value="InterPro"/>
</dbReference>
<dbReference type="InterPro" id="IPR024096">
    <property type="entry name" value="NO_sig/Golgi_transp_ligand-bd"/>
</dbReference>
<dbReference type="Proteomes" id="UP000366945">
    <property type="component" value="Unassembled WGS sequence"/>
</dbReference>